<protein>
    <submittedName>
        <fullName evidence="2">Uncharacterized protein</fullName>
    </submittedName>
</protein>
<feature type="transmembrane region" description="Helical" evidence="1">
    <location>
        <begin position="75"/>
        <end position="101"/>
    </location>
</feature>
<keyword evidence="1" id="KW-0472">Membrane</keyword>
<feature type="transmembrane region" description="Helical" evidence="1">
    <location>
        <begin position="25"/>
        <end position="48"/>
    </location>
</feature>
<dbReference type="STRING" id="926569.ANT_09300"/>
<dbReference type="KEGG" id="atm:ANT_09300"/>
<feature type="transmembrane region" description="Helical" evidence="1">
    <location>
        <begin position="107"/>
        <end position="125"/>
    </location>
</feature>
<feature type="transmembrane region" description="Helical" evidence="1">
    <location>
        <begin position="146"/>
        <end position="164"/>
    </location>
</feature>
<name>E8N3F0_ANATU</name>
<evidence type="ECO:0000313" key="2">
    <source>
        <dbReference type="EMBL" id="BAJ62964.1"/>
    </source>
</evidence>
<dbReference type="InParanoid" id="E8N3F0"/>
<dbReference type="Proteomes" id="UP000008922">
    <property type="component" value="Chromosome"/>
</dbReference>
<organism evidence="2 3">
    <name type="scientific">Anaerolinea thermophila (strain DSM 14523 / JCM 11388 / NBRC 100420 / UNI-1)</name>
    <dbReference type="NCBI Taxonomy" id="926569"/>
    <lineage>
        <taxon>Bacteria</taxon>
        <taxon>Bacillati</taxon>
        <taxon>Chloroflexota</taxon>
        <taxon>Anaerolineae</taxon>
        <taxon>Anaerolineales</taxon>
        <taxon>Anaerolineaceae</taxon>
        <taxon>Anaerolinea</taxon>
    </lineage>
</organism>
<evidence type="ECO:0000313" key="3">
    <source>
        <dbReference type="Proteomes" id="UP000008922"/>
    </source>
</evidence>
<sequence>MDCEIGRFVYRINPGNSSRYGELNMFAKIVILGFALLEFSNVLALYFFPASRRANAVGVFSAWEKSRQYPEIHDFVQYLVYWVAGAKLIFIFLLVGIAIFGDANLQRVSLIALALATLSFYWRLFPLIRKMDQNGQITPRNYSKTLGMMIFSLIILFLIAALISF</sequence>
<keyword evidence="1" id="KW-0812">Transmembrane</keyword>
<gene>
    <name evidence="2" type="ordered locus">ANT_09300</name>
</gene>
<reference evidence="2 3" key="1">
    <citation type="submission" date="2010-12" db="EMBL/GenBank/DDBJ databases">
        <title>Whole genome sequence of Anaerolinea thermophila UNI-1.</title>
        <authorList>
            <person name="Narita-Yamada S."/>
            <person name="Kishi E."/>
            <person name="Watanabe Y."/>
            <person name="Takasaki K."/>
            <person name="Ankai A."/>
            <person name="Oguchi A."/>
            <person name="Fukui S."/>
            <person name="Takahashi M."/>
            <person name="Yashiro I."/>
            <person name="Hosoyama A."/>
            <person name="Sekiguchi Y."/>
            <person name="Hanada S."/>
            <person name="Fujita N."/>
        </authorList>
    </citation>
    <scope>NUCLEOTIDE SEQUENCE [LARGE SCALE GENOMIC DNA]</scope>
    <source>
        <strain evidence="3">DSM 14523 / JCM 11388 / NBRC 100420 / UNI-1</strain>
    </source>
</reference>
<evidence type="ECO:0000256" key="1">
    <source>
        <dbReference type="SAM" id="Phobius"/>
    </source>
</evidence>
<dbReference type="AlphaFoldDB" id="E8N3F0"/>
<proteinExistence type="predicted"/>
<dbReference type="HOGENOM" id="CLU_1607456_0_0_0"/>
<accession>E8N3F0</accession>
<keyword evidence="1" id="KW-1133">Transmembrane helix</keyword>
<dbReference type="EMBL" id="AP012029">
    <property type="protein sequence ID" value="BAJ62964.1"/>
    <property type="molecule type" value="Genomic_DNA"/>
</dbReference>
<keyword evidence="3" id="KW-1185">Reference proteome</keyword>